<dbReference type="OrthoDB" id="27073at2759"/>
<proteinExistence type="inferred from homology"/>
<protein>
    <recommendedName>
        <fullName evidence="7">Cullin family profile domain-containing protein</fullName>
    </recommendedName>
</protein>
<dbReference type="FunFam" id="1.20.1310.10:FF:000001">
    <property type="entry name" value="Cullin 3"/>
    <property type="match status" value="1"/>
</dbReference>
<evidence type="ECO:0000256" key="3">
    <source>
        <dbReference type="ARBA" id="ARBA00022843"/>
    </source>
</evidence>
<dbReference type="PANTHER" id="PTHR11932">
    <property type="entry name" value="CULLIN"/>
    <property type="match status" value="1"/>
</dbReference>
<evidence type="ECO:0000256" key="4">
    <source>
        <dbReference type="PROSITE-ProRule" id="PRU00330"/>
    </source>
</evidence>
<dbReference type="FunFam" id="1.20.1310.10:FF:000002">
    <property type="entry name" value="cullin-3 isoform X1"/>
    <property type="match status" value="1"/>
</dbReference>
<dbReference type="Pfam" id="PF26557">
    <property type="entry name" value="Cullin_AB"/>
    <property type="match status" value="1"/>
</dbReference>
<dbReference type="SMART" id="SM00884">
    <property type="entry name" value="Cullin_Nedd8"/>
    <property type="match status" value="1"/>
</dbReference>
<dbReference type="SUPFAM" id="SSF46785">
    <property type="entry name" value="Winged helix' DNA-binding domain"/>
    <property type="match status" value="1"/>
</dbReference>
<dbReference type="InterPro" id="IPR001373">
    <property type="entry name" value="Cullin_N"/>
</dbReference>
<dbReference type="Gene3D" id="1.10.10.10">
    <property type="entry name" value="Winged helix-like DNA-binding domain superfamily/Winged helix DNA-binding domain"/>
    <property type="match status" value="1"/>
</dbReference>
<keyword evidence="9" id="KW-1185">Reference proteome</keyword>
<dbReference type="SUPFAM" id="SSF74788">
    <property type="entry name" value="Cullin repeat-like"/>
    <property type="match status" value="1"/>
</dbReference>
<dbReference type="InterPro" id="IPR016159">
    <property type="entry name" value="Cullin_repeat-like_dom_sf"/>
</dbReference>
<feature type="region of interest" description="Disordered" evidence="6">
    <location>
        <begin position="1"/>
        <end position="20"/>
    </location>
</feature>
<keyword evidence="3" id="KW-0832">Ubl conjugation</keyword>
<evidence type="ECO:0000256" key="1">
    <source>
        <dbReference type="ARBA" id="ARBA00006019"/>
    </source>
</evidence>
<evidence type="ECO:0000256" key="2">
    <source>
        <dbReference type="ARBA" id="ARBA00022499"/>
    </source>
</evidence>
<dbReference type="GO" id="GO:0006511">
    <property type="term" value="P:ubiquitin-dependent protein catabolic process"/>
    <property type="evidence" value="ECO:0007669"/>
    <property type="project" value="InterPro"/>
</dbReference>
<dbReference type="EMBL" id="KV454301">
    <property type="protein sequence ID" value="ODQ70079.1"/>
    <property type="molecule type" value="Genomic_DNA"/>
</dbReference>
<dbReference type="FunFam" id="3.30.230.130:FF:000011">
    <property type="entry name" value="SCF ubiquitin ligase subunit CulC, putative"/>
    <property type="match status" value="1"/>
</dbReference>
<evidence type="ECO:0000313" key="9">
    <source>
        <dbReference type="Proteomes" id="UP000094385"/>
    </source>
</evidence>
<dbReference type="Pfam" id="PF00888">
    <property type="entry name" value="Cullin"/>
    <property type="match status" value="1"/>
</dbReference>
<dbReference type="InterPro" id="IPR045093">
    <property type="entry name" value="Cullin"/>
</dbReference>
<dbReference type="SUPFAM" id="SSF75632">
    <property type="entry name" value="Cullin homology domain"/>
    <property type="match status" value="1"/>
</dbReference>
<gene>
    <name evidence="8" type="ORF">LIPSTDRAFT_174696</name>
</gene>
<dbReference type="InterPro" id="IPR036317">
    <property type="entry name" value="Cullin_homology_sf"/>
</dbReference>
<dbReference type="Proteomes" id="UP000094385">
    <property type="component" value="Unassembled WGS sequence"/>
</dbReference>
<dbReference type="InterPro" id="IPR019559">
    <property type="entry name" value="Cullin_neddylation_domain"/>
</dbReference>
<sequence length="800" mass="91804">MMSSGKSRVKMRPPRNRDSGDVNFDDSWAVLSTAMQEMYRKNASRLSYEELYRTAYTLVLKKHAERLYNSFKTFVAQHLREIVSTELAPLASNTTNSLLTSTIGGGGVTSTIAVPLAAADKREGGIRFLKAVKAQWDDHCLCMRMISDILMYMDRVYCKELQLPLIYDAGLALFRDHVIRNNEFQVGEHIYAIILDQIQLERDGDIVDTSAIKATVLMLESLTEDKIDGETVYSRSFEPKFLRSSVDFYTAETDKLSRECDSSQYLIKTEKRLQEEFERAMSYLSMTSEPKITKIVEENLITKNFVSVIKSDASGLTYMISNDRFDDLKRLYRLCKRVDPEKTDLRSALMARIIQQGGEINQDALEVLKHPDKSKGVTVQNAATIAAFKWVEEVLGLKEKYDCILNDTMDGDNQIQTSLTNAFSSFINQINRCSEFLSLFIDDNLKKGLKGKTEDEAEAVLDRAITLFRYITDKDMFETYYKTHLAKRLLGGRSISDDVERMMITKLKMEVGFSFTTKLEGMFKDMKVSNDIMQEYKAHVQITDPERTIDMSVSVLTSTNWPVSLSTIESHTCVYPPEIERIKRSFEKFYVDRHSGRVLTWNPNMGNADIRVAFRKRKHELNVSTYAMVILMLFNDLADGESLTFEEIKAATSIPDNELIRNLQSLAVVPKTRILIKQPMSKDINVADRFSFNLGFESQYIRIKIPTVAYINKTETETERKGTMDKVDELRRYQTDAAIVRIMKARKSLEHNILVAEVTGQLSSHFRPDAALIKKRIDAMLEREYIERSAENRQMYHYLA</sequence>
<evidence type="ECO:0000259" key="7">
    <source>
        <dbReference type="PROSITE" id="PS50069"/>
    </source>
</evidence>
<evidence type="ECO:0000256" key="6">
    <source>
        <dbReference type="SAM" id="MobiDB-lite"/>
    </source>
</evidence>
<name>A0A1E3PXB3_LIPST</name>
<dbReference type="AlphaFoldDB" id="A0A1E3PXB3"/>
<dbReference type="InterPro" id="IPR036388">
    <property type="entry name" value="WH-like_DNA-bd_sf"/>
</dbReference>
<dbReference type="Gene3D" id="1.20.1310.10">
    <property type="entry name" value="Cullin Repeats"/>
    <property type="match status" value="4"/>
</dbReference>
<dbReference type="InterPro" id="IPR036390">
    <property type="entry name" value="WH_DNA-bd_sf"/>
</dbReference>
<dbReference type="InterPro" id="IPR059120">
    <property type="entry name" value="Cullin-like_AB"/>
</dbReference>
<dbReference type="GO" id="GO:0031625">
    <property type="term" value="F:ubiquitin protein ligase binding"/>
    <property type="evidence" value="ECO:0007669"/>
    <property type="project" value="InterPro"/>
</dbReference>
<reference evidence="8 9" key="1">
    <citation type="journal article" date="2016" name="Proc. Natl. Acad. Sci. U.S.A.">
        <title>Comparative genomics of biotechnologically important yeasts.</title>
        <authorList>
            <person name="Riley R."/>
            <person name="Haridas S."/>
            <person name="Wolfe K.H."/>
            <person name="Lopes M.R."/>
            <person name="Hittinger C.T."/>
            <person name="Goeker M."/>
            <person name="Salamov A.A."/>
            <person name="Wisecaver J.H."/>
            <person name="Long T.M."/>
            <person name="Calvey C.H."/>
            <person name="Aerts A.L."/>
            <person name="Barry K.W."/>
            <person name="Choi C."/>
            <person name="Clum A."/>
            <person name="Coughlan A.Y."/>
            <person name="Deshpande S."/>
            <person name="Douglass A.P."/>
            <person name="Hanson S.J."/>
            <person name="Klenk H.-P."/>
            <person name="LaButti K.M."/>
            <person name="Lapidus A."/>
            <person name="Lindquist E.A."/>
            <person name="Lipzen A.M."/>
            <person name="Meier-Kolthoff J.P."/>
            <person name="Ohm R.A."/>
            <person name="Otillar R.P."/>
            <person name="Pangilinan J.L."/>
            <person name="Peng Y."/>
            <person name="Rokas A."/>
            <person name="Rosa C.A."/>
            <person name="Scheuner C."/>
            <person name="Sibirny A.A."/>
            <person name="Slot J.C."/>
            <person name="Stielow J.B."/>
            <person name="Sun H."/>
            <person name="Kurtzman C.P."/>
            <person name="Blackwell M."/>
            <person name="Grigoriev I.V."/>
            <person name="Jeffries T.W."/>
        </authorList>
    </citation>
    <scope>NUCLEOTIDE SEQUENCE [LARGE SCALE GENOMIC DNA]</scope>
    <source>
        <strain evidence="8 9">NRRL Y-11557</strain>
    </source>
</reference>
<accession>A0A1E3PXB3</accession>
<organism evidence="8 9">
    <name type="scientific">Lipomyces starkeyi NRRL Y-11557</name>
    <dbReference type="NCBI Taxonomy" id="675824"/>
    <lineage>
        <taxon>Eukaryota</taxon>
        <taxon>Fungi</taxon>
        <taxon>Dikarya</taxon>
        <taxon>Ascomycota</taxon>
        <taxon>Saccharomycotina</taxon>
        <taxon>Lipomycetes</taxon>
        <taxon>Lipomycetales</taxon>
        <taxon>Lipomycetaceae</taxon>
        <taxon>Lipomyces</taxon>
    </lineage>
</organism>
<dbReference type="InterPro" id="IPR016158">
    <property type="entry name" value="Cullin_homology"/>
</dbReference>
<dbReference type="PROSITE" id="PS50069">
    <property type="entry name" value="CULLIN_2"/>
    <property type="match status" value="1"/>
</dbReference>
<dbReference type="Pfam" id="PF10557">
    <property type="entry name" value="Cullin_Nedd8"/>
    <property type="match status" value="1"/>
</dbReference>
<evidence type="ECO:0000313" key="8">
    <source>
        <dbReference type="EMBL" id="ODQ70079.1"/>
    </source>
</evidence>
<dbReference type="SMART" id="SM00182">
    <property type="entry name" value="CULLIN"/>
    <property type="match status" value="1"/>
</dbReference>
<dbReference type="FunFam" id="1.20.1310.10:FF:000036">
    <property type="entry name" value="SCF ubiquitin ligase subunit CulC, putative"/>
    <property type="match status" value="1"/>
</dbReference>
<dbReference type="Gene3D" id="3.30.230.130">
    <property type="entry name" value="Cullin, Chain C, Domain 2"/>
    <property type="match status" value="1"/>
</dbReference>
<keyword evidence="2" id="KW-1017">Isopeptide bond</keyword>
<feature type="domain" description="Cullin family profile" evidence="7">
    <location>
        <begin position="432"/>
        <end position="667"/>
    </location>
</feature>
<comment type="similarity">
    <text evidence="1 4 5">Belongs to the cullin family.</text>
</comment>
<dbReference type="STRING" id="675824.A0A1E3PXB3"/>
<evidence type="ECO:0000256" key="5">
    <source>
        <dbReference type="RuleBase" id="RU003829"/>
    </source>
</evidence>
<dbReference type="FunFam" id="1.10.10.10:FF:000014">
    <property type="entry name" value="Cullin 1"/>
    <property type="match status" value="1"/>
</dbReference>